<reference evidence="3 4" key="1">
    <citation type="submission" date="2020-08" db="EMBL/GenBank/DDBJ databases">
        <title>Genomic Encyclopedia of Type Strains, Phase IV (KMG-V): Genome sequencing to study the core and pangenomes of soil and plant-associated prokaryotes.</title>
        <authorList>
            <person name="Whitman W."/>
        </authorList>
    </citation>
    <scope>NUCLEOTIDE SEQUENCE [LARGE SCALE GENOMIC DNA]</scope>
    <source>
        <strain evidence="1 3">ANJLi2</strain>
        <strain evidence="2 4">MP601</strain>
    </source>
</reference>
<comment type="caution">
    <text evidence="2">The sequence shown here is derived from an EMBL/GenBank/DDBJ whole genome shotgun (WGS) entry which is preliminary data.</text>
</comment>
<proteinExistence type="predicted"/>
<dbReference type="AlphaFoldDB" id="A0A1N6NPD6"/>
<protein>
    <submittedName>
        <fullName evidence="2">Uncharacterized protein</fullName>
    </submittedName>
</protein>
<dbReference type="EMBL" id="JACHCA010000001">
    <property type="protein sequence ID" value="MBB6126050.1"/>
    <property type="molecule type" value="Genomic_DNA"/>
</dbReference>
<sequence>MSTLKSVNHVNPLFCRLNTDDSIFSGNKKATPF</sequence>
<dbReference type="EMBL" id="JACHCB010000001">
    <property type="protein sequence ID" value="MBB6107880.1"/>
    <property type="molecule type" value="Genomic_DNA"/>
</dbReference>
<dbReference type="Proteomes" id="UP000541583">
    <property type="component" value="Unassembled WGS sequence"/>
</dbReference>
<name>A0A1N6NPD6_9SPHI</name>
<evidence type="ECO:0000313" key="4">
    <source>
        <dbReference type="Proteomes" id="UP000548326"/>
    </source>
</evidence>
<gene>
    <name evidence="2" type="ORF">HDF22_000151</name>
    <name evidence="1" type="ORF">HDF23_000610</name>
</gene>
<evidence type="ECO:0000313" key="3">
    <source>
        <dbReference type="Proteomes" id="UP000541583"/>
    </source>
</evidence>
<evidence type="ECO:0000313" key="2">
    <source>
        <dbReference type="EMBL" id="MBB6126050.1"/>
    </source>
</evidence>
<dbReference type="Proteomes" id="UP000548326">
    <property type="component" value="Unassembled WGS sequence"/>
</dbReference>
<organism evidence="2 4">
    <name type="scientific">Mucilaginibacter lappiensis</name>
    <dbReference type="NCBI Taxonomy" id="354630"/>
    <lineage>
        <taxon>Bacteria</taxon>
        <taxon>Pseudomonadati</taxon>
        <taxon>Bacteroidota</taxon>
        <taxon>Sphingobacteriia</taxon>
        <taxon>Sphingobacteriales</taxon>
        <taxon>Sphingobacteriaceae</taxon>
        <taxon>Mucilaginibacter</taxon>
    </lineage>
</organism>
<keyword evidence="3" id="KW-1185">Reference proteome</keyword>
<accession>A0A1N6NPD6</accession>
<evidence type="ECO:0000313" key="1">
    <source>
        <dbReference type="EMBL" id="MBB6107880.1"/>
    </source>
</evidence>